<accession>A0AB39T5W3</accession>
<dbReference type="EMBL" id="CP163444">
    <property type="protein sequence ID" value="XDQ75362.1"/>
    <property type="molecule type" value="Genomic_DNA"/>
</dbReference>
<gene>
    <name evidence="1" type="ORF">AB5J54_34680</name>
</gene>
<organism evidence="1">
    <name type="scientific">Streptomyces sp. R44</name>
    <dbReference type="NCBI Taxonomy" id="3238633"/>
    <lineage>
        <taxon>Bacteria</taxon>
        <taxon>Bacillati</taxon>
        <taxon>Actinomycetota</taxon>
        <taxon>Actinomycetes</taxon>
        <taxon>Kitasatosporales</taxon>
        <taxon>Streptomycetaceae</taxon>
        <taxon>Streptomyces</taxon>
    </lineage>
</organism>
<dbReference type="RefSeq" id="WP_369147886.1">
    <property type="nucleotide sequence ID" value="NZ_CP163444.1"/>
</dbReference>
<name>A0AB39T5W3_9ACTN</name>
<dbReference type="AlphaFoldDB" id="A0AB39T5W3"/>
<reference evidence="1" key="1">
    <citation type="submission" date="2024-07" db="EMBL/GenBank/DDBJ databases">
        <authorList>
            <person name="Yu S.T."/>
        </authorList>
    </citation>
    <scope>NUCLEOTIDE SEQUENCE</scope>
    <source>
        <strain evidence="1">R44</strain>
    </source>
</reference>
<sequence>MHVNSEFADQADDHDPQVVRLVPWPREAPLAALPRPDGVADWRLTRRR</sequence>
<evidence type="ECO:0000313" key="1">
    <source>
        <dbReference type="EMBL" id="XDQ75362.1"/>
    </source>
</evidence>
<proteinExistence type="predicted"/>
<protein>
    <submittedName>
        <fullName evidence="1">Uncharacterized protein</fullName>
    </submittedName>
</protein>